<dbReference type="GO" id="GO:0031436">
    <property type="term" value="C:BRCA1-BARD1 complex"/>
    <property type="evidence" value="ECO:0007669"/>
    <property type="project" value="TreeGrafter"/>
</dbReference>
<keyword evidence="1" id="KW-0677">Repeat</keyword>
<feature type="repeat" description="ANK" evidence="3">
    <location>
        <begin position="41"/>
        <end position="74"/>
    </location>
</feature>
<dbReference type="GO" id="GO:0003950">
    <property type="term" value="F:NAD+ poly-ADP-ribosyltransferase activity"/>
    <property type="evidence" value="ECO:0007669"/>
    <property type="project" value="UniProtKB-EC"/>
</dbReference>
<dbReference type="OMA" id="EMDTIDY"/>
<evidence type="ECO:0000256" key="3">
    <source>
        <dbReference type="PROSITE-ProRule" id="PRU00023"/>
    </source>
</evidence>
<protein>
    <submittedName>
        <fullName evidence="5">TNKS</fullName>
        <ecNumber evidence="5">2.4.2.30</ecNumber>
    </submittedName>
    <submittedName>
        <fullName evidence="6">Tankyrase, TRF1interacting ankyrinrelated ADPribose polymerase 2 [Melopsittacus undulatus]</fullName>
    </submittedName>
</protein>
<dbReference type="Gene3D" id="1.25.40.20">
    <property type="entry name" value="Ankyrin repeat-containing domain"/>
    <property type="match status" value="1"/>
</dbReference>
<sequence length="271" mass="31079">MPTTDDERLLRAAKNGDLGIVQDMYRRYPTNHFTNPQRFKNSVTPLHAACLSGKSPMVVNFLLSQGADPNALDAWHCTPLHNAAAGSGRSDMVDSLLRYGARMDIPTAKGLNAIDLARSLNKYETLRVMTNWKEPDVVDTSSYVHPQGASSSEHVVNNNGEKMNARDEEDEVVQSPRSIERTNKKKALIQELRLLEYDEKMNQLKRMEDKQGRLRESISKEYSSEIQNLQERIFQLQKDMNKEMDTIDYNFDIIHKRMKELSMTSEEKVEE</sequence>
<accession>A0A0K2TXY2</accession>
<evidence type="ECO:0000256" key="1">
    <source>
        <dbReference type="ARBA" id="ARBA00022737"/>
    </source>
</evidence>
<evidence type="ECO:0000256" key="4">
    <source>
        <dbReference type="SAM" id="Coils"/>
    </source>
</evidence>
<reference evidence="5" key="2">
    <citation type="submission" date="2021-02" db="EMBL/GenBank/DDBJ databases">
        <authorList>
            <person name="Bekaert M."/>
        </authorList>
    </citation>
    <scope>NUCLEOTIDE SEQUENCE</scope>
    <source>
        <strain evidence="5">IoA-00</strain>
    </source>
</reference>
<keyword evidence="5" id="KW-0808">Transferase</keyword>
<evidence type="ECO:0000313" key="6">
    <source>
        <dbReference type="EMBL" id="CDW30241.1"/>
    </source>
</evidence>
<keyword evidence="2 3" id="KW-0040">ANK repeat</keyword>
<dbReference type="PROSITE" id="PS50088">
    <property type="entry name" value="ANK_REPEAT"/>
    <property type="match status" value="2"/>
</dbReference>
<dbReference type="AlphaFoldDB" id="A0A0K2TXY2"/>
<dbReference type="PANTHER" id="PTHR24171:SF8">
    <property type="entry name" value="BRCA1-ASSOCIATED RING DOMAIN PROTEIN 1"/>
    <property type="match status" value="1"/>
</dbReference>
<dbReference type="PRINTS" id="PR01415">
    <property type="entry name" value="ANKYRIN"/>
</dbReference>
<gene>
    <name evidence="6" type="primary">TNKS2</name>
    <name evidence="5" type="ORF">LSAA_1577</name>
</gene>
<keyword evidence="5" id="KW-0328">Glycosyltransferase</keyword>
<dbReference type="Pfam" id="PF12796">
    <property type="entry name" value="Ank_2"/>
    <property type="match status" value="1"/>
</dbReference>
<dbReference type="SMART" id="SM00248">
    <property type="entry name" value="ANK"/>
    <property type="match status" value="2"/>
</dbReference>
<dbReference type="EMBL" id="HG994580">
    <property type="protein sequence ID" value="CAF2762719.1"/>
    <property type="molecule type" value="Genomic_DNA"/>
</dbReference>
<dbReference type="PANTHER" id="PTHR24171">
    <property type="entry name" value="ANKYRIN REPEAT DOMAIN-CONTAINING PROTEIN 39-RELATED"/>
    <property type="match status" value="1"/>
</dbReference>
<feature type="repeat" description="ANK" evidence="3">
    <location>
        <begin position="78"/>
        <end position="108"/>
    </location>
</feature>
<dbReference type="InterPro" id="IPR036770">
    <property type="entry name" value="Ankyrin_rpt-contain_sf"/>
</dbReference>
<dbReference type="EMBL" id="HACA01012880">
    <property type="protein sequence ID" value="CDW30241.1"/>
    <property type="molecule type" value="Transcribed_RNA"/>
</dbReference>
<keyword evidence="7" id="KW-1185">Reference proteome</keyword>
<dbReference type="Proteomes" id="UP000675881">
    <property type="component" value="Chromosome 1"/>
</dbReference>
<reference evidence="6" key="1">
    <citation type="submission" date="2014-05" db="EMBL/GenBank/DDBJ databases">
        <authorList>
            <person name="Chronopoulou M."/>
        </authorList>
    </citation>
    <scope>NUCLEOTIDE SEQUENCE</scope>
    <source>
        <tissue evidence="6">Whole organism</tissue>
    </source>
</reference>
<keyword evidence="4" id="KW-0175">Coiled coil</keyword>
<dbReference type="GO" id="GO:0070531">
    <property type="term" value="C:BRCA1-A complex"/>
    <property type="evidence" value="ECO:0007669"/>
    <property type="project" value="TreeGrafter"/>
</dbReference>
<dbReference type="GO" id="GO:0004842">
    <property type="term" value="F:ubiquitin-protein transferase activity"/>
    <property type="evidence" value="ECO:0007669"/>
    <property type="project" value="TreeGrafter"/>
</dbReference>
<dbReference type="OrthoDB" id="4772757at2759"/>
<evidence type="ECO:0000313" key="5">
    <source>
        <dbReference type="EMBL" id="CAF2762719.1"/>
    </source>
</evidence>
<dbReference type="EC" id="2.4.2.30" evidence="5"/>
<name>A0A0K2TXY2_LEPSM</name>
<dbReference type="InterPro" id="IPR002110">
    <property type="entry name" value="Ankyrin_rpt"/>
</dbReference>
<organism evidence="6">
    <name type="scientific">Lepeophtheirus salmonis</name>
    <name type="common">Salmon louse</name>
    <name type="synonym">Caligus salmonis</name>
    <dbReference type="NCBI Taxonomy" id="72036"/>
    <lineage>
        <taxon>Eukaryota</taxon>
        <taxon>Metazoa</taxon>
        <taxon>Ecdysozoa</taxon>
        <taxon>Arthropoda</taxon>
        <taxon>Crustacea</taxon>
        <taxon>Multicrustacea</taxon>
        <taxon>Hexanauplia</taxon>
        <taxon>Copepoda</taxon>
        <taxon>Siphonostomatoida</taxon>
        <taxon>Caligidae</taxon>
        <taxon>Lepeophtheirus</taxon>
    </lineage>
</organism>
<dbReference type="SUPFAM" id="SSF48403">
    <property type="entry name" value="Ankyrin repeat"/>
    <property type="match status" value="1"/>
</dbReference>
<feature type="coiled-coil region" evidence="4">
    <location>
        <begin position="197"/>
        <end position="246"/>
    </location>
</feature>
<dbReference type="GO" id="GO:0085020">
    <property type="term" value="P:protein K6-linked ubiquitination"/>
    <property type="evidence" value="ECO:0007669"/>
    <property type="project" value="TreeGrafter"/>
</dbReference>
<dbReference type="PROSITE" id="PS50297">
    <property type="entry name" value="ANK_REP_REGION"/>
    <property type="match status" value="1"/>
</dbReference>
<evidence type="ECO:0000256" key="2">
    <source>
        <dbReference type="ARBA" id="ARBA00023043"/>
    </source>
</evidence>
<proteinExistence type="predicted"/>
<evidence type="ECO:0000313" key="7">
    <source>
        <dbReference type="Proteomes" id="UP000675881"/>
    </source>
</evidence>